<dbReference type="Proteomes" id="UP001201812">
    <property type="component" value="Unassembled WGS sequence"/>
</dbReference>
<dbReference type="SUPFAM" id="SSF103473">
    <property type="entry name" value="MFS general substrate transporter"/>
    <property type="match status" value="1"/>
</dbReference>
<evidence type="ECO:0000256" key="3">
    <source>
        <dbReference type="ARBA" id="ARBA00022692"/>
    </source>
</evidence>
<keyword evidence="4" id="KW-0571">Peptide transport</keyword>
<evidence type="ECO:0000256" key="1">
    <source>
        <dbReference type="ARBA" id="ARBA00004141"/>
    </source>
</evidence>
<feature type="transmembrane region" description="Helical" evidence="8">
    <location>
        <begin position="370"/>
        <end position="387"/>
    </location>
</feature>
<feature type="transmembrane region" description="Helical" evidence="8">
    <location>
        <begin position="147"/>
        <end position="167"/>
    </location>
</feature>
<name>A0AAD4NDX2_9BILA</name>
<gene>
    <name evidence="9" type="ORF">DdX_05226</name>
</gene>
<evidence type="ECO:0000256" key="5">
    <source>
        <dbReference type="ARBA" id="ARBA00022989"/>
    </source>
</evidence>
<dbReference type="GO" id="GO:0016020">
    <property type="term" value="C:membrane"/>
    <property type="evidence" value="ECO:0007669"/>
    <property type="project" value="UniProtKB-SubCell"/>
</dbReference>
<comment type="caution">
    <text evidence="9">The sequence shown here is derived from an EMBL/GenBank/DDBJ whole genome shotgun (WGS) entry which is preliminary data.</text>
</comment>
<organism evidence="9 10">
    <name type="scientific">Ditylenchus destructor</name>
    <dbReference type="NCBI Taxonomy" id="166010"/>
    <lineage>
        <taxon>Eukaryota</taxon>
        <taxon>Metazoa</taxon>
        <taxon>Ecdysozoa</taxon>
        <taxon>Nematoda</taxon>
        <taxon>Chromadorea</taxon>
        <taxon>Rhabditida</taxon>
        <taxon>Tylenchina</taxon>
        <taxon>Tylenchomorpha</taxon>
        <taxon>Sphaerularioidea</taxon>
        <taxon>Anguinidae</taxon>
        <taxon>Anguininae</taxon>
        <taxon>Ditylenchus</taxon>
    </lineage>
</organism>
<sequence>MIGSEPKRSLTEQPGRDKTVSGDENASDSCQIVTKKSWTEKLRNWPLSTLLIVGNVFCYRFSALGTVLPLYLLNVLKFSDNQTNVFFYIFWTLIGITPLIASIIADGYIGKYKTIVYSSLLIVIGKIVVALASGFISDAFIHPWVDFVGFLIIVAGSGGIGSCSAPFGGDQFDTPENRAMLSSYFSFSYAAMSLGIAASTIFLPMMRAHSCMGQDSCYPLSFGFSAGVMVFATVVVLSGSRYYVKNPPQGNVFCGVFLTIKLQKKRGDSKACEKRQFVNDVKSLLGVLIMLLPTPLFWTLYDQQYSVWVLQALQMNGNIFGGRLLILPDQMQFVNPLLVLVFVVIFDAIIYPFVGCFIKLTQLRKMSAGGLLLPLALVMSALLQIRINAGLPELPNQNSAFVSVINTFDSCTLNVSLLDARGSVVSSVSIPPNSSLIDDPAAVNPIQMFRVPALSAHSWTLSLNDTLERCNANGMPENVTYNVEGAKVYYMYAGSMGTFLAEADPTKPTGGVGEFSVAFVLALDNETYTEDLALCRLAENGQHAEECDPTRSQDFHIFMSRDKNLVQYNHTQNLKENSKNYASIYPFKDVRSGNWALYYPRLLKDSNERNTSDWTSAGWSGVDVEINDQGGVYVYIITGERNKPKKHIFQVMPSNSVSILWQLPQIAMLTAAEVLFSVTGYEFAYSQSPASLKSVVQALWFVSGAFGDGLLVGISLFNMQDVILQTMICAGAMFVNTIAFVLLAVFYYEYRCEI</sequence>
<feature type="region of interest" description="Disordered" evidence="7">
    <location>
        <begin position="1"/>
        <end position="25"/>
    </location>
</feature>
<protein>
    <submittedName>
        <fullName evidence="9">POT family domain-containing protein</fullName>
    </submittedName>
</protein>
<evidence type="ECO:0000313" key="10">
    <source>
        <dbReference type="Proteomes" id="UP001201812"/>
    </source>
</evidence>
<keyword evidence="4" id="KW-0813">Transport</keyword>
<dbReference type="Gene3D" id="1.20.1250.20">
    <property type="entry name" value="MFS general substrate transporter like domains"/>
    <property type="match status" value="2"/>
</dbReference>
<comment type="subcellular location">
    <subcellularLocation>
        <location evidence="1">Membrane</location>
        <topology evidence="1">Multi-pass membrane protein</topology>
    </subcellularLocation>
</comment>
<dbReference type="PROSITE" id="PS01022">
    <property type="entry name" value="PTR2_1"/>
    <property type="match status" value="1"/>
</dbReference>
<evidence type="ECO:0000256" key="2">
    <source>
        <dbReference type="ARBA" id="ARBA00005982"/>
    </source>
</evidence>
<dbReference type="AlphaFoldDB" id="A0AAD4NDX2"/>
<proteinExistence type="inferred from homology"/>
<feature type="transmembrane region" description="Helical" evidence="8">
    <location>
        <begin position="115"/>
        <end position="135"/>
    </location>
</feature>
<feature type="transmembrane region" description="Helical" evidence="8">
    <location>
        <begin position="283"/>
        <end position="301"/>
    </location>
</feature>
<feature type="transmembrane region" description="Helical" evidence="8">
    <location>
        <begin position="723"/>
        <end position="748"/>
    </location>
</feature>
<accession>A0AAD4NDX2</accession>
<keyword evidence="3 8" id="KW-0812">Transmembrane</keyword>
<reference evidence="9" key="1">
    <citation type="submission" date="2022-01" db="EMBL/GenBank/DDBJ databases">
        <title>Genome Sequence Resource for Two Populations of Ditylenchus destructor, the Migratory Endoparasitic Phytonematode.</title>
        <authorList>
            <person name="Zhang H."/>
            <person name="Lin R."/>
            <person name="Xie B."/>
        </authorList>
    </citation>
    <scope>NUCLEOTIDE SEQUENCE</scope>
    <source>
        <strain evidence="9">BazhouSP</strain>
    </source>
</reference>
<evidence type="ECO:0000256" key="8">
    <source>
        <dbReference type="SAM" id="Phobius"/>
    </source>
</evidence>
<evidence type="ECO:0000313" key="9">
    <source>
        <dbReference type="EMBL" id="KAI1720975.1"/>
    </source>
</evidence>
<evidence type="ECO:0000256" key="6">
    <source>
        <dbReference type="ARBA" id="ARBA00023136"/>
    </source>
</evidence>
<feature type="compositionally biased region" description="Basic and acidic residues" evidence="7">
    <location>
        <begin position="1"/>
        <end position="21"/>
    </location>
</feature>
<keyword evidence="6 8" id="KW-0472">Membrane</keyword>
<dbReference type="InterPro" id="IPR036259">
    <property type="entry name" value="MFS_trans_sf"/>
</dbReference>
<dbReference type="Pfam" id="PF00854">
    <property type="entry name" value="PTR2"/>
    <property type="match status" value="3"/>
</dbReference>
<feature type="transmembrane region" description="Helical" evidence="8">
    <location>
        <begin position="217"/>
        <end position="240"/>
    </location>
</feature>
<feature type="transmembrane region" description="Helical" evidence="8">
    <location>
        <begin position="337"/>
        <end position="358"/>
    </location>
</feature>
<feature type="transmembrane region" description="Helical" evidence="8">
    <location>
        <begin position="695"/>
        <end position="717"/>
    </location>
</feature>
<dbReference type="EMBL" id="JAKKPZ010000005">
    <property type="protein sequence ID" value="KAI1720975.1"/>
    <property type="molecule type" value="Genomic_DNA"/>
</dbReference>
<dbReference type="InterPro" id="IPR000109">
    <property type="entry name" value="POT_fam"/>
</dbReference>
<dbReference type="GO" id="GO:0022857">
    <property type="term" value="F:transmembrane transporter activity"/>
    <property type="evidence" value="ECO:0007669"/>
    <property type="project" value="InterPro"/>
</dbReference>
<keyword evidence="5 8" id="KW-1133">Transmembrane helix</keyword>
<comment type="similarity">
    <text evidence="2">Belongs to the major facilitator superfamily. Proton-dependent oligopeptide transporter (POT/PTR) (TC 2.A.17) family.</text>
</comment>
<dbReference type="PANTHER" id="PTHR11654">
    <property type="entry name" value="OLIGOPEPTIDE TRANSPORTER-RELATED"/>
    <property type="match status" value="1"/>
</dbReference>
<keyword evidence="4" id="KW-0653">Protein transport</keyword>
<evidence type="ECO:0000256" key="7">
    <source>
        <dbReference type="SAM" id="MobiDB-lite"/>
    </source>
</evidence>
<feature type="transmembrane region" description="Helical" evidence="8">
    <location>
        <begin position="50"/>
        <end position="73"/>
    </location>
</feature>
<feature type="transmembrane region" description="Helical" evidence="8">
    <location>
        <begin position="85"/>
        <end position="109"/>
    </location>
</feature>
<feature type="transmembrane region" description="Helical" evidence="8">
    <location>
        <begin position="187"/>
        <end position="205"/>
    </location>
</feature>
<dbReference type="InterPro" id="IPR018456">
    <property type="entry name" value="PTR2_symporter_CS"/>
</dbReference>
<dbReference type="GO" id="GO:0006857">
    <property type="term" value="P:oligopeptide transport"/>
    <property type="evidence" value="ECO:0007669"/>
    <property type="project" value="InterPro"/>
</dbReference>
<evidence type="ECO:0000256" key="4">
    <source>
        <dbReference type="ARBA" id="ARBA00022856"/>
    </source>
</evidence>
<feature type="transmembrane region" description="Helical" evidence="8">
    <location>
        <begin position="659"/>
        <end position="683"/>
    </location>
</feature>
<keyword evidence="10" id="KW-1185">Reference proteome</keyword>